<evidence type="ECO:0000256" key="1">
    <source>
        <dbReference type="SAM" id="MobiDB-lite"/>
    </source>
</evidence>
<gene>
    <name evidence="2" type="ORF">RHGRI_029863</name>
</gene>
<reference evidence="2" key="1">
    <citation type="submission" date="2020-08" db="EMBL/GenBank/DDBJ databases">
        <title>Plant Genome Project.</title>
        <authorList>
            <person name="Zhang R.-G."/>
        </authorList>
    </citation>
    <scope>NUCLEOTIDE SEQUENCE</scope>
    <source>
        <strain evidence="2">WSP0</strain>
        <tissue evidence="2">Leaf</tissue>
    </source>
</reference>
<proteinExistence type="predicted"/>
<sequence>MRHPQKHSLSPKIMKINVFISMCLTLHYFRNVGSTNSRMNFTVEYLNYMMCFCRSLEKKEREEGFRNSNKTVKMQNHLAAKKSRMI</sequence>
<comment type="caution">
    <text evidence="2">The sequence shown here is derived from an EMBL/GenBank/DDBJ whole genome shotgun (WGS) entry which is preliminary data.</text>
</comment>
<accession>A0AAV6IP27</accession>
<evidence type="ECO:0000313" key="3">
    <source>
        <dbReference type="Proteomes" id="UP000823749"/>
    </source>
</evidence>
<organism evidence="2 3">
    <name type="scientific">Rhododendron griersonianum</name>
    <dbReference type="NCBI Taxonomy" id="479676"/>
    <lineage>
        <taxon>Eukaryota</taxon>
        <taxon>Viridiplantae</taxon>
        <taxon>Streptophyta</taxon>
        <taxon>Embryophyta</taxon>
        <taxon>Tracheophyta</taxon>
        <taxon>Spermatophyta</taxon>
        <taxon>Magnoliopsida</taxon>
        <taxon>eudicotyledons</taxon>
        <taxon>Gunneridae</taxon>
        <taxon>Pentapetalae</taxon>
        <taxon>asterids</taxon>
        <taxon>Ericales</taxon>
        <taxon>Ericaceae</taxon>
        <taxon>Ericoideae</taxon>
        <taxon>Rhodoreae</taxon>
        <taxon>Rhododendron</taxon>
    </lineage>
</organism>
<name>A0AAV6IP27_9ERIC</name>
<feature type="region of interest" description="Disordered" evidence="1">
    <location>
        <begin position="63"/>
        <end position="86"/>
    </location>
</feature>
<dbReference type="Proteomes" id="UP000823749">
    <property type="component" value="Chromosome 10"/>
</dbReference>
<dbReference type="EMBL" id="JACTNZ010000010">
    <property type="protein sequence ID" value="KAG5529303.1"/>
    <property type="molecule type" value="Genomic_DNA"/>
</dbReference>
<protein>
    <submittedName>
        <fullName evidence="2">Uncharacterized protein</fullName>
    </submittedName>
</protein>
<keyword evidence="3" id="KW-1185">Reference proteome</keyword>
<evidence type="ECO:0000313" key="2">
    <source>
        <dbReference type="EMBL" id="KAG5529303.1"/>
    </source>
</evidence>
<dbReference type="AlphaFoldDB" id="A0AAV6IP27"/>